<feature type="compositionally biased region" description="Acidic residues" evidence="1">
    <location>
        <begin position="20"/>
        <end position="38"/>
    </location>
</feature>
<dbReference type="eggNOG" id="KOG1603">
    <property type="taxonomic scope" value="Eukaryota"/>
</dbReference>
<feature type="transmembrane region" description="Helical" evidence="2">
    <location>
        <begin position="402"/>
        <end position="424"/>
    </location>
</feature>
<gene>
    <name evidence="3" type="ORF">CICLE_v10029883mg</name>
</gene>
<evidence type="ECO:0000313" key="4">
    <source>
        <dbReference type="Proteomes" id="UP000030687"/>
    </source>
</evidence>
<keyword evidence="2" id="KW-0812">Transmembrane</keyword>
<keyword evidence="2" id="KW-0472">Membrane</keyword>
<keyword evidence="2" id="KW-1133">Transmembrane helix</keyword>
<feature type="compositionally biased region" description="Low complexity" evidence="1">
    <location>
        <begin position="252"/>
        <end position="261"/>
    </location>
</feature>
<organism evidence="3 4">
    <name type="scientific">Citrus clementina</name>
    <name type="common">Clementine</name>
    <name type="synonym">Citrus deliciosa x Citrus sinensis</name>
    <dbReference type="NCBI Taxonomy" id="85681"/>
    <lineage>
        <taxon>Eukaryota</taxon>
        <taxon>Viridiplantae</taxon>
        <taxon>Streptophyta</taxon>
        <taxon>Embryophyta</taxon>
        <taxon>Tracheophyta</taxon>
        <taxon>Spermatophyta</taxon>
        <taxon>Magnoliopsida</taxon>
        <taxon>eudicotyledons</taxon>
        <taxon>Gunneridae</taxon>
        <taxon>Pentapetalae</taxon>
        <taxon>rosids</taxon>
        <taxon>malvids</taxon>
        <taxon>Sapindales</taxon>
        <taxon>Rutaceae</taxon>
        <taxon>Aurantioideae</taxon>
        <taxon>Citrus</taxon>
    </lineage>
</organism>
<feature type="transmembrane region" description="Helical" evidence="2">
    <location>
        <begin position="379"/>
        <end position="396"/>
    </location>
</feature>
<accession>V4S835</accession>
<dbReference type="EMBL" id="KI536978">
    <property type="protein sequence ID" value="ESR36607.1"/>
    <property type="molecule type" value="Genomic_DNA"/>
</dbReference>
<sequence>MKLPNKPNQNQKAVKFHISDEEDLSDFDDDFFDDDEYDEYHPPLNKIKKPIMGNGGRPGMMPNNMTMMNGNHPRLMNAQNGAPNAAQNDKKGGNNNNNKNNQPKGGGGGQQPNPQQQLLQQLQQMKGFQELKLPPHFKDLKLPNMPIQNQNQKAVKFSIPDDDEDFSGFDDDESDDEDDEYHPPPNKMKPITGNVGPPRMTPNNMMTMMNGNHPQLMDAQNCAPNAAQNAKKGKNNNNNNNNQPRGGGGGQHQNPQQQLQQMKGCHQAVKFNISDDDEDISDFDDEFFDDDEYDEHHPPLDEMKPIMGSGGPPGTMPNNIMMNGNRPQLLLHGFGDDDLRLTFSPAALMAPAACQVNEQYQWQNIKVYQLLGKHKKRSLAVFYLVLEAASFLLDLYGKSERALLLAAFLLSAFGFAMCMYTCIMGRSRGSTSVQIQKQLVRTVEIAFSVVQLIVTLVYFILAEIHVKNNFSVSVFPLLFAVIIAVFTFKNDGGASDSSGHADDDLFGDPPV</sequence>
<feature type="region of interest" description="Disordered" evidence="1">
    <location>
        <begin position="137"/>
        <end position="202"/>
    </location>
</feature>
<keyword evidence="4" id="KW-1185">Reference proteome</keyword>
<dbReference type="KEGG" id="cic:CICLE_v10029883mg"/>
<feature type="transmembrane region" description="Helical" evidence="2">
    <location>
        <begin position="445"/>
        <end position="464"/>
    </location>
</feature>
<dbReference type="Proteomes" id="UP000030687">
    <property type="component" value="Unassembled WGS sequence"/>
</dbReference>
<dbReference type="AlphaFoldDB" id="V4S835"/>
<proteinExistence type="predicted"/>
<feature type="region of interest" description="Disordered" evidence="1">
    <location>
        <begin position="225"/>
        <end position="264"/>
    </location>
</feature>
<evidence type="ECO:0000313" key="3">
    <source>
        <dbReference type="EMBL" id="ESR36607.1"/>
    </source>
</evidence>
<evidence type="ECO:0000256" key="1">
    <source>
        <dbReference type="SAM" id="MobiDB-lite"/>
    </source>
</evidence>
<feature type="compositionally biased region" description="Low complexity" evidence="1">
    <location>
        <begin position="225"/>
        <end position="244"/>
    </location>
</feature>
<feature type="compositionally biased region" description="Acidic residues" evidence="1">
    <location>
        <begin position="160"/>
        <end position="180"/>
    </location>
</feature>
<feature type="region of interest" description="Disordered" evidence="1">
    <location>
        <begin position="1"/>
        <end position="115"/>
    </location>
</feature>
<name>V4S835_CITCL</name>
<dbReference type="Gramene" id="ESR36607">
    <property type="protein sequence ID" value="ESR36607"/>
    <property type="gene ID" value="CICLE_v10029883mg"/>
</dbReference>
<feature type="compositionally biased region" description="Low complexity" evidence="1">
    <location>
        <begin position="59"/>
        <end position="103"/>
    </location>
</feature>
<feature type="compositionally biased region" description="Polar residues" evidence="1">
    <location>
        <begin position="1"/>
        <end position="12"/>
    </location>
</feature>
<evidence type="ECO:0000256" key="2">
    <source>
        <dbReference type="SAM" id="Phobius"/>
    </source>
</evidence>
<reference evidence="3 4" key="1">
    <citation type="submission" date="2013-10" db="EMBL/GenBank/DDBJ databases">
        <authorList>
            <consortium name="International Citrus Genome Consortium"/>
            <person name="Jenkins J."/>
            <person name="Schmutz J."/>
            <person name="Prochnik S."/>
            <person name="Rokhsar D."/>
            <person name="Gmitter F."/>
            <person name="Ollitrault P."/>
            <person name="Machado M."/>
            <person name="Talon M."/>
            <person name="Wincker P."/>
            <person name="Jaillon O."/>
            <person name="Morgante M."/>
        </authorList>
    </citation>
    <scope>NUCLEOTIDE SEQUENCE</scope>
    <source>
        <strain evidence="4">cv. Clemenules</strain>
    </source>
</reference>
<feature type="transmembrane region" description="Helical" evidence="2">
    <location>
        <begin position="470"/>
        <end position="488"/>
    </location>
</feature>
<protein>
    <submittedName>
        <fullName evidence="3">Uncharacterized protein</fullName>
    </submittedName>
</protein>
<dbReference type="InParanoid" id="V4S835"/>